<sequence>MFVIAANLPYKIVVIGVTFLCGLLPVVGNLISNTVIVGIGLTVSPRMGLTALIFLIVIHKLEYFLNSKIVGHKIRNPLWLTLLGLIVGERLMGVPGMILAPVVLHYFKVETSKIQMQPRNNSQGEET</sequence>
<protein>
    <recommendedName>
        <fullName evidence="8">AI-2 transport protein TqsA</fullName>
    </recommendedName>
</protein>
<evidence type="ECO:0008006" key="8">
    <source>
        <dbReference type="Google" id="ProtNLM"/>
    </source>
</evidence>
<organism evidence="7">
    <name type="scientific">bioreactor metagenome</name>
    <dbReference type="NCBI Taxonomy" id="1076179"/>
    <lineage>
        <taxon>unclassified sequences</taxon>
        <taxon>metagenomes</taxon>
        <taxon>ecological metagenomes</taxon>
    </lineage>
</organism>
<evidence type="ECO:0000256" key="2">
    <source>
        <dbReference type="ARBA" id="ARBA00009773"/>
    </source>
</evidence>
<evidence type="ECO:0000256" key="5">
    <source>
        <dbReference type="ARBA" id="ARBA00023136"/>
    </source>
</evidence>
<accession>A0A645G7U9</accession>
<reference evidence="7" key="1">
    <citation type="submission" date="2019-08" db="EMBL/GenBank/DDBJ databases">
        <authorList>
            <person name="Kucharzyk K."/>
            <person name="Murdoch R.W."/>
            <person name="Higgins S."/>
            <person name="Loffler F."/>
        </authorList>
    </citation>
    <scope>NUCLEOTIDE SEQUENCE</scope>
</reference>
<feature type="transmembrane region" description="Helical" evidence="6">
    <location>
        <begin position="12"/>
        <end position="31"/>
    </location>
</feature>
<evidence type="ECO:0000256" key="1">
    <source>
        <dbReference type="ARBA" id="ARBA00004141"/>
    </source>
</evidence>
<comment type="subcellular location">
    <subcellularLocation>
        <location evidence="1">Membrane</location>
        <topology evidence="1">Multi-pass membrane protein</topology>
    </subcellularLocation>
</comment>
<comment type="caution">
    <text evidence="7">The sequence shown here is derived from an EMBL/GenBank/DDBJ whole genome shotgun (WGS) entry which is preliminary data.</text>
</comment>
<keyword evidence="3 6" id="KW-0812">Transmembrane</keyword>
<keyword evidence="5 6" id="KW-0472">Membrane</keyword>
<feature type="transmembrane region" description="Helical" evidence="6">
    <location>
        <begin position="78"/>
        <end position="107"/>
    </location>
</feature>
<name>A0A645G7U9_9ZZZZ</name>
<keyword evidence="4 6" id="KW-1133">Transmembrane helix</keyword>
<evidence type="ECO:0000313" key="7">
    <source>
        <dbReference type="EMBL" id="MPN20003.1"/>
    </source>
</evidence>
<feature type="transmembrane region" description="Helical" evidence="6">
    <location>
        <begin position="37"/>
        <end position="58"/>
    </location>
</feature>
<dbReference type="InterPro" id="IPR002549">
    <property type="entry name" value="AI-2E-like"/>
</dbReference>
<comment type="similarity">
    <text evidence="2">Belongs to the autoinducer-2 exporter (AI-2E) (TC 2.A.86) family.</text>
</comment>
<dbReference type="Pfam" id="PF01594">
    <property type="entry name" value="AI-2E_transport"/>
    <property type="match status" value="1"/>
</dbReference>
<dbReference type="GO" id="GO:0016020">
    <property type="term" value="C:membrane"/>
    <property type="evidence" value="ECO:0007669"/>
    <property type="project" value="UniProtKB-SubCell"/>
</dbReference>
<gene>
    <name evidence="7" type="ORF">SDC9_167379</name>
</gene>
<proteinExistence type="inferred from homology"/>
<evidence type="ECO:0000256" key="4">
    <source>
        <dbReference type="ARBA" id="ARBA00022989"/>
    </source>
</evidence>
<evidence type="ECO:0000256" key="6">
    <source>
        <dbReference type="SAM" id="Phobius"/>
    </source>
</evidence>
<dbReference type="AlphaFoldDB" id="A0A645G7U9"/>
<dbReference type="EMBL" id="VSSQ01067655">
    <property type="protein sequence ID" value="MPN20003.1"/>
    <property type="molecule type" value="Genomic_DNA"/>
</dbReference>
<evidence type="ECO:0000256" key="3">
    <source>
        <dbReference type="ARBA" id="ARBA00022692"/>
    </source>
</evidence>